<proteinExistence type="predicted"/>
<organism evidence="1 2">
    <name type="scientific">Kibdelosporangium aridum</name>
    <dbReference type="NCBI Taxonomy" id="2030"/>
    <lineage>
        <taxon>Bacteria</taxon>
        <taxon>Bacillati</taxon>
        <taxon>Actinomycetota</taxon>
        <taxon>Actinomycetes</taxon>
        <taxon>Pseudonocardiales</taxon>
        <taxon>Pseudonocardiaceae</taxon>
        <taxon>Kibdelosporangium</taxon>
    </lineage>
</organism>
<dbReference type="Proteomes" id="UP000192674">
    <property type="component" value="Unassembled WGS sequence"/>
</dbReference>
<gene>
    <name evidence="1" type="ORF">SAMN05661093_04848</name>
</gene>
<keyword evidence="2" id="KW-1185">Reference proteome</keyword>
<dbReference type="AlphaFoldDB" id="A0A1Y5XT81"/>
<dbReference type="EMBL" id="FWXV01000004">
    <property type="protein sequence ID" value="SMD13417.1"/>
    <property type="molecule type" value="Genomic_DNA"/>
</dbReference>
<protein>
    <submittedName>
        <fullName evidence="1">Uncharacterized protein</fullName>
    </submittedName>
</protein>
<accession>A0A1Y5XT81</accession>
<evidence type="ECO:0000313" key="2">
    <source>
        <dbReference type="Proteomes" id="UP000192674"/>
    </source>
</evidence>
<name>A0A1Y5XT81_KIBAR</name>
<reference evidence="1 2" key="1">
    <citation type="submission" date="2017-04" db="EMBL/GenBank/DDBJ databases">
        <authorList>
            <person name="Afonso C.L."/>
            <person name="Miller P.J."/>
            <person name="Scott M.A."/>
            <person name="Spackman E."/>
            <person name="Goraichik I."/>
            <person name="Dimitrov K.M."/>
            <person name="Suarez D.L."/>
            <person name="Swayne D.E."/>
        </authorList>
    </citation>
    <scope>NUCLEOTIDE SEQUENCE [LARGE SCALE GENOMIC DNA]</scope>
    <source>
        <strain evidence="1 2">DSM 43828</strain>
    </source>
</reference>
<sequence length="41" mass="4652">MCCHPHNPSEPTKVAAILRELVANWSNSHPLWDNHSAPDYL</sequence>
<evidence type="ECO:0000313" key="1">
    <source>
        <dbReference type="EMBL" id="SMD13417.1"/>
    </source>
</evidence>